<dbReference type="OrthoDB" id="363185at2759"/>
<dbReference type="PROSITE" id="PS51387">
    <property type="entry name" value="FAD_PCMH"/>
    <property type="match status" value="1"/>
</dbReference>
<keyword evidence="8" id="KW-1185">Reference proteome</keyword>
<keyword evidence="4" id="KW-0274">FAD</keyword>
<gene>
    <name evidence="7" type="ORF">N0V89_000313</name>
</gene>
<dbReference type="GO" id="GO:0016491">
    <property type="term" value="F:oxidoreductase activity"/>
    <property type="evidence" value="ECO:0007669"/>
    <property type="project" value="UniProtKB-KW"/>
</dbReference>
<comment type="similarity">
    <text evidence="2">Belongs to the oxygen-dependent FAD-linked oxidoreductase family.</text>
</comment>
<comment type="caution">
    <text evidence="7">The sequence shown here is derived from an EMBL/GenBank/DDBJ whole genome shotgun (WGS) entry which is preliminary data.</text>
</comment>
<accession>A0A9W8XWI8</accession>
<dbReference type="AlphaFoldDB" id="A0A9W8XWI8"/>
<name>A0A9W8XWI8_9PLEO</name>
<sequence length="173" mass="18798">MPWLSLGARAYTLGPVEKPIAARTNHLKLVTTLLKPLLSENASVTLPNDNNWDALQIRGTSPRIHPNFVVVIEPATEEDVQKTVQYASTSGTPFLAVSGSHGWTKTLNNMPYGVQINMRKLNSITLDLGGKTATVGGGTLQWELNRALYAGNKQAGNSLFRNTREPITTVSDT</sequence>
<evidence type="ECO:0000256" key="1">
    <source>
        <dbReference type="ARBA" id="ARBA00001974"/>
    </source>
</evidence>
<dbReference type="Pfam" id="PF01565">
    <property type="entry name" value="FAD_binding_4"/>
    <property type="match status" value="1"/>
</dbReference>
<evidence type="ECO:0000313" key="7">
    <source>
        <dbReference type="EMBL" id="KAJ4359757.1"/>
    </source>
</evidence>
<protein>
    <recommendedName>
        <fullName evidence="6">FAD-binding PCMH-type domain-containing protein</fullName>
    </recommendedName>
</protein>
<dbReference type="InterPro" id="IPR016166">
    <property type="entry name" value="FAD-bd_PCMH"/>
</dbReference>
<dbReference type="EMBL" id="JAPEUX010000001">
    <property type="protein sequence ID" value="KAJ4359757.1"/>
    <property type="molecule type" value="Genomic_DNA"/>
</dbReference>
<proteinExistence type="inferred from homology"/>
<dbReference type="InterPro" id="IPR050416">
    <property type="entry name" value="FAD-linked_Oxidoreductase"/>
</dbReference>
<dbReference type="InterPro" id="IPR006094">
    <property type="entry name" value="Oxid_FAD_bind_N"/>
</dbReference>
<organism evidence="7 8">
    <name type="scientific">Didymosphaeria variabile</name>
    <dbReference type="NCBI Taxonomy" id="1932322"/>
    <lineage>
        <taxon>Eukaryota</taxon>
        <taxon>Fungi</taxon>
        <taxon>Dikarya</taxon>
        <taxon>Ascomycota</taxon>
        <taxon>Pezizomycotina</taxon>
        <taxon>Dothideomycetes</taxon>
        <taxon>Pleosporomycetidae</taxon>
        <taxon>Pleosporales</taxon>
        <taxon>Massarineae</taxon>
        <taxon>Didymosphaeriaceae</taxon>
        <taxon>Didymosphaeria</taxon>
    </lineage>
</organism>
<comment type="cofactor">
    <cofactor evidence="1">
        <name>FAD</name>
        <dbReference type="ChEBI" id="CHEBI:57692"/>
    </cofactor>
</comment>
<dbReference type="GO" id="GO:0071949">
    <property type="term" value="F:FAD binding"/>
    <property type="evidence" value="ECO:0007669"/>
    <property type="project" value="InterPro"/>
</dbReference>
<dbReference type="InterPro" id="IPR036318">
    <property type="entry name" value="FAD-bd_PCMH-like_sf"/>
</dbReference>
<evidence type="ECO:0000256" key="4">
    <source>
        <dbReference type="ARBA" id="ARBA00022827"/>
    </source>
</evidence>
<dbReference type="PANTHER" id="PTHR42973:SF9">
    <property type="entry name" value="FAD-BINDING PCMH-TYPE DOMAIN-CONTAINING PROTEIN-RELATED"/>
    <property type="match status" value="1"/>
</dbReference>
<evidence type="ECO:0000256" key="5">
    <source>
        <dbReference type="ARBA" id="ARBA00023002"/>
    </source>
</evidence>
<dbReference type="GeneID" id="80903843"/>
<dbReference type="SUPFAM" id="SSF56176">
    <property type="entry name" value="FAD-binding/transporter-associated domain-like"/>
    <property type="match status" value="1"/>
</dbReference>
<dbReference type="Gene3D" id="3.30.465.10">
    <property type="match status" value="1"/>
</dbReference>
<dbReference type="InterPro" id="IPR016169">
    <property type="entry name" value="FAD-bd_PCMH_sub2"/>
</dbReference>
<keyword evidence="5" id="KW-0560">Oxidoreductase</keyword>
<keyword evidence="3" id="KW-0285">Flavoprotein</keyword>
<dbReference type="Proteomes" id="UP001140513">
    <property type="component" value="Unassembled WGS sequence"/>
</dbReference>
<evidence type="ECO:0000259" key="6">
    <source>
        <dbReference type="PROSITE" id="PS51387"/>
    </source>
</evidence>
<feature type="domain" description="FAD-binding PCMH-type" evidence="6">
    <location>
        <begin position="63"/>
        <end position="173"/>
    </location>
</feature>
<dbReference type="RefSeq" id="XP_056075959.1">
    <property type="nucleotide sequence ID" value="XM_056209137.1"/>
</dbReference>
<evidence type="ECO:0000256" key="2">
    <source>
        <dbReference type="ARBA" id="ARBA00005466"/>
    </source>
</evidence>
<evidence type="ECO:0000313" key="8">
    <source>
        <dbReference type="Proteomes" id="UP001140513"/>
    </source>
</evidence>
<dbReference type="PANTHER" id="PTHR42973">
    <property type="entry name" value="BINDING OXIDOREDUCTASE, PUTATIVE (AFU_ORTHOLOGUE AFUA_1G17690)-RELATED"/>
    <property type="match status" value="1"/>
</dbReference>
<evidence type="ECO:0000256" key="3">
    <source>
        <dbReference type="ARBA" id="ARBA00022630"/>
    </source>
</evidence>
<reference evidence="7" key="1">
    <citation type="submission" date="2022-10" db="EMBL/GenBank/DDBJ databases">
        <title>Tapping the CABI collections for fungal endophytes: first genome assemblies for Collariella, Neodidymelliopsis, Ascochyta clinopodiicola, Didymella pomorum, Didymosphaeria variabile, Neocosmospora piperis and Neocucurbitaria cava.</title>
        <authorList>
            <person name="Hill R."/>
        </authorList>
    </citation>
    <scope>NUCLEOTIDE SEQUENCE</scope>
    <source>
        <strain evidence="7">IMI 356815</strain>
    </source>
</reference>